<name>A0ABD5RBU9_9EURY</name>
<protein>
    <recommendedName>
        <fullName evidence="5">Cytochrome oxidase maturation protein, cbb3-type</fullName>
    </recommendedName>
</protein>
<evidence type="ECO:0000256" key="2">
    <source>
        <dbReference type="SAM" id="Phobius"/>
    </source>
</evidence>
<dbReference type="EMBL" id="JBHSKX010000002">
    <property type="protein sequence ID" value="MFC5367486.1"/>
    <property type="molecule type" value="Genomic_DNA"/>
</dbReference>
<keyword evidence="2" id="KW-0812">Transmembrane</keyword>
<evidence type="ECO:0000256" key="1">
    <source>
        <dbReference type="SAM" id="MobiDB-lite"/>
    </source>
</evidence>
<organism evidence="3 4">
    <name type="scientific">Salinirubrum litoreum</name>
    <dbReference type="NCBI Taxonomy" id="1126234"/>
    <lineage>
        <taxon>Archaea</taxon>
        <taxon>Methanobacteriati</taxon>
        <taxon>Methanobacteriota</taxon>
        <taxon>Stenosarchaea group</taxon>
        <taxon>Halobacteria</taxon>
        <taxon>Halobacteriales</taxon>
        <taxon>Haloferacaceae</taxon>
        <taxon>Salinirubrum</taxon>
    </lineage>
</organism>
<evidence type="ECO:0008006" key="5">
    <source>
        <dbReference type="Google" id="ProtNLM"/>
    </source>
</evidence>
<accession>A0ABD5RBU9</accession>
<dbReference type="Pfam" id="PF26467">
    <property type="entry name" value="DUF8143"/>
    <property type="match status" value="1"/>
</dbReference>
<keyword evidence="4" id="KW-1185">Reference proteome</keyword>
<dbReference type="AlphaFoldDB" id="A0ABD5RBU9"/>
<keyword evidence="2" id="KW-0472">Membrane</keyword>
<feature type="compositionally biased region" description="Basic and acidic residues" evidence="1">
    <location>
        <begin position="35"/>
        <end position="49"/>
    </location>
</feature>
<dbReference type="InterPro" id="IPR058456">
    <property type="entry name" value="DUF8143"/>
</dbReference>
<dbReference type="Proteomes" id="UP001596201">
    <property type="component" value="Unassembled WGS sequence"/>
</dbReference>
<dbReference type="RefSeq" id="WP_227229739.1">
    <property type="nucleotide sequence ID" value="NZ_JAJCVJ010000002.1"/>
</dbReference>
<keyword evidence="2" id="KW-1133">Transmembrane helix</keyword>
<feature type="transmembrane region" description="Helical" evidence="2">
    <location>
        <begin position="6"/>
        <end position="26"/>
    </location>
</feature>
<feature type="region of interest" description="Disordered" evidence="1">
    <location>
        <begin position="33"/>
        <end position="55"/>
    </location>
</feature>
<proteinExistence type="predicted"/>
<evidence type="ECO:0000313" key="4">
    <source>
        <dbReference type="Proteomes" id="UP001596201"/>
    </source>
</evidence>
<gene>
    <name evidence="3" type="ORF">ACFPJ5_11095</name>
</gene>
<reference evidence="3 4" key="1">
    <citation type="journal article" date="2019" name="Int. J. Syst. Evol. Microbiol.">
        <title>The Global Catalogue of Microorganisms (GCM) 10K type strain sequencing project: providing services to taxonomists for standard genome sequencing and annotation.</title>
        <authorList>
            <consortium name="The Broad Institute Genomics Platform"/>
            <consortium name="The Broad Institute Genome Sequencing Center for Infectious Disease"/>
            <person name="Wu L."/>
            <person name="Ma J."/>
        </authorList>
    </citation>
    <scope>NUCLEOTIDE SEQUENCE [LARGE SCALE GENOMIC DNA]</scope>
    <source>
        <strain evidence="3 4">CGMCC 1.12237</strain>
    </source>
</reference>
<sequence>MPGFGVAFLLVLLLGLLAPFVLYYLISAETADQQTLDRADAERVARQDDPPDEGG</sequence>
<comment type="caution">
    <text evidence="3">The sequence shown here is derived from an EMBL/GenBank/DDBJ whole genome shotgun (WGS) entry which is preliminary data.</text>
</comment>
<evidence type="ECO:0000313" key="3">
    <source>
        <dbReference type="EMBL" id="MFC5367486.1"/>
    </source>
</evidence>